<feature type="region of interest" description="Disordered" evidence="1">
    <location>
        <begin position="64"/>
        <end position="86"/>
    </location>
</feature>
<feature type="compositionally biased region" description="Polar residues" evidence="1">
    <location>
        <begin position="26"/>
        <end position="35"/>
    </location>
</feature>
<name>A0A6J7GJB0_9ZZZZ</name>
<protein>
    <submittedName>
        <fullName evidence="2">Unannotated protein</fullName>
    </submittedName>
</protein>
<organism evidence="2">
    <name type="scientific">freshwater metagenome</name>
    <dbReference type="NCBI Taxonomy" id="449393"/>
    <lineage>
        <taxon>unclassified sequences</taxon>
        <taxon>metagenomes</taxon>
        <taxon>ecological metagenomes</taxon>
    </lineage>
</organism>
<evidence type="ECO:0000313" key="2">
    <source>
        <dbReference type="EMBL" id="CAB4907096.1"/>
    </source>
</evidence>
<feature type="region of interest" description="Disordered" evidence="1">
    <location>
        <begin position="22"/>
        <end position="41"/>
    </location>
</feature>
<sequence>MITAIVASGDSMYSATGMLTAPSRAGSATCQTRSPVRSECRDQNTIATAPTANGTATISPFSRMENSVSKDSANPATMVGRKKLSA</sequence>
<feature type="compositionally biased region" description="Polar residues" evidence="1">
    <location>
        <begin position="64"/>
        <end position="75"/>
    </location>
</feature>
<accession>A0A6J7GJB0</accession>
<reference evidence="2" key="1">
    <citation type="submission" date="2020-05" db="EMBL/GenBank/DDBJ databases">
        <authorList>
            <person name="Chiriac C."/>
            <person name="Salcher M."/>
            <person name="Ghai R."/>
            <person name="Kavagutti S V."/>
        </authorList>
    </citation>
    <scope>NUCLEOTIDE SEQUENCE</scope>
</reference>
<evidence type="ECO:0000256" key="1">
    <source>
        <dbReference type="SAM" id="MobiDB-lite"/>
    </source>
</evidence>
<proteinExistence type="predicted"/>
<dbReference type="EMBL" id="CAFBMQ010000069">
    <property type="protein sequence ID" value="CAB4907096.1"/>
    <property type="molecule type" value="Genomic_DNA"/>
</dbReference>
<dbReference type="AlphaFoldDB" id="A0A6J7GJB0"/>
<gene>
    <name evidence="2" type="ORF">UFOPK3609_00611</name>
</gene>